<reference evidence="2 3" key="1">
    <citation type="submission" date="2018-06" db="EMBL/GenBank/DDBJ databases">
        <title>Genome Sequence of the Brown Rot Fungal Pathogen Monilinia fructigena.</title>
        <authorList>
            <person name="Landi L."/>
            <person name="De Miccolis Angelini R.M."/>
            <person name="Pollastro S."/>
            <person name="Abate D."/>
            <person name="Faretra F."/>
            <person name="Romanazzi G."/>
        </authorList>
    </citation>
    <scope>NUCLEOTIDE SEQUENCE [LARGE SCALE GENOMIC DNA]</scope>
    <source>
        <strain evidence="2 3">Mfrg269</strain>
    </source>
</reference>
<dbReference type="Proteomes" id="UP000249056">
    <property type="component" value="Unassembled WGS sequence"/>
</dbReference>
<sequence>MALHSQPSLQLAKNDFVKPVKNYRVMDVFGRNILTTEGEEWRRHKRIVGKSFGRESMGLVWEESLRQAEGMLGVWGRRMENGGEGKRLMDEGLRVGDAGSDTAILSLHVICAAGFGVPQLWEGEENEEVGKGTGRGEGNGAPDLGLNRPVGDHTIGFKDCLNFVLSGLLLIFLWPQWALKCSPIKRHGEVYKAFKETNAIRD</sequence>
<dbReference type="GO" id="GO:0005506">
    <property type="term" value="F:iron ion binding"/>
    <property type="evidence" value="ECO:0007669"/>
    <property type="project" value="InterPro"/>
</dbReference>
<protein>
    <recommendedName>
        <fullName evidence="4">Cytochrome P450</fullName>
    </recommendedName>
</protein>
<dbReference type="GO" id="GO:0020037">
    <property type="term" value="F:heme binding"/>
    <property type="evidence" value="ECO:0007669"/>
    <property type="project" value="InterPro"/>
</dbReference>
<dbReference type="EMBL" id="QKRW01000019">
    <property type="protein sequence ID" value="RAL63368.1"/>
    <property type="molecule type" value="Genomic_DNA"/>
</dbReference>
<evidence type="ECO:0008006" key="4">
    <source>
        <dbReference type="Google" id="ProtNLM"/>
    </source>
</evidence>
<accession>A0A395IUM9</accession>
<comment type="caution">
    <text evidence="2">The sequence shown here is derived from an EMBL/GenBank/DDBJ whole genome shotgun (WGS) entry which is preliminary data.</text>
</comment>
<evidence type="ECO:0000313" key="3">
    <source>
        <dbReference type="Proteomes" id="UP000249056"/>
    </source>
</evidence>
<dbReference type="OrthoDB" id="1470350at2759"/>
<feature type="region of interest" description="Disordered" evidence="1">
    <location>
        <begin position="125"/>
        <end position="145"/>
    </location>
</feature>
<dbReference type="AlphaFoldDB" id="A0A395IUM9"/>
<evidence type="ECO:0000256" key="1">
    <source>
        <dbReference type="SAM" id="MobiDB-lite"/>
    </source>
</evidence>
<evidence type="ECO:0000313" key="2">
    <source>
        <dbReference type="EMBL" id="RAL63368.1"/>
    </source>
</evidence>
<dbReference type="GO" id="GO:0016705">
    <property type="term" value="F:oxidoreductase activity, acting on paired donors, with incorporation or reduction of molecular oxygen"/>
    <property type="evidence" value="ECO:0007669"/>
    <property type="project" value="InterPro"/>
</dbReference>
<organism evidence="2 3">
    <name type="scientific">Monilinia fructigena</name>
    <dbReference type="NCBI Taxonomy" id="38457"/>
    <lineage>
        <taxon>Eukaryota</taxon>
        <taxon>Fungi</taxon>
        <taxon>Dikarya</taxon>
        <taxon>Ascomycota</taxon>
        <taxon>Pezizomycotina</taxon>
        <taxon>Leotiomycetes</taxon>
        <taxon>Helotiales</taxon>
        <taxon>Sclerotiniaceae</taxon>
        <taxon>Monilinia</taxon>
    </lineage>
</organism>
<name>A0A395IUM9_9HELO</name>
<dbReference type="SUPFAM" id="SSF48264">
    <property type="entry name" value="Cytochrome P450"/>
    <property type="match status" value="1"/>
</dbReference>
<proteinExistence type="predicted"/>
<gene>
    <name evidence="2" type="ORF">DID88_003791</name>
</gene>
<dbReference type="Gene3D" id="1.10.630.10">
    <property type="entry name" value="Cytochrome P450"/>
    <property type="match status" value="1"/>
</dbReference>
<keyword evidence="3" id="KW-1185">Reference proteome</keyword>
<dbReference type="InterPro" id="IPR036396">
    <property type="entry name" value="Cyt_P450_sf"/>
</dbReference>
<dbReference type="GO" id="GO:0004497">
    <property type="term" value="F:monooxygenase activity"/>
    <property type="evidence" value="ECO:0007669"/>
    <property type="project" value="InterPro"/>
</dbReference>